<dbReference type="RefSeq" id="WP_110806641.1">
    <property type="nucleotide sequence ID" value="NZ_QJTK01000014.1"/>
</dbReference>
<comment type="caution">
    <text evidence="2">The sequence shown here is derived from an EMBL/GenBank/DDBJ whole genome shotgun (WGS) entry which is preliminary data.</text>
</comment>
<dbReference type="Proteomes" id="UP000247727">
    <property type="component" value="Unassembled WGS sequence"/>
</dbReference>
<gene>
    <name evidence="2" type="ORF">C8J30_11442</name>
</gene>
<evidence type="ECO:0000256" key="1">
    <source>
        <dbReference type="SAM" id="MobiDB-lite"/>
    </source>
</evidence>
<accession>A0A318U135</accession>
<organism evidence="2 3">
    <name type="scientific">Rhodobacter viridis</name>
    <dbReference type="NCBI Taxonomy" id="1054202"/>
    <lineage>
        <taxon>Bacteria</taxon>
        <taxon>Pseudomonadati</taxon>
        <taxon>Pseudomonadota</taxon>
        <taxon>Alphaproteobacteria</taxon>
        <taxon>Rhodobacterales</taxon>
        <taxon>Rhodobacter group</taxon>
        <taxon>Rhodobacter</taxon>
    </lineage>
</organism>
<dbReference type="Gene3D" id="3.40.50.300">
    <property type="entry name" value="P-loop containing nucleotide triphosphate hydrolases"/>
    <property type="match status" value="1"/>
</dbReference>
<dbReference type="OrthoDB" id="7630980at2"/>
<dbReference type="SUPFAM" id="SSF52540">
    <property type="entry name" value="P-loop containing nucleoside triphosphate hydrolases"/>
    <property type="match status" value="1"/>
</dbReference>
<dbReference type="InterPro" id="IPR027417">
    <property type="entry name" value="P-loop_NTPase"/>
</dbReference>
<proteinExistence type="predicted"/>
<dbReference type="AlphaFoldDB" id="A0A318U135"/>
<feature type="region of interest" description="Disordered" evidence="1">
    <location>
        <begin position="1"/>
        <end position="22"/>
    </location>
</feature>
<dbReference type="EMBL" id="QJTK01000014">
    <property type="protein sequence ID" value="PYF08105.1"/>
    <property type="molecule type" value="Genomic_DNA"/>
</dbReference>
<name>A0A318U135_9RHOB</name>
<reference evidence="2 3" key="1">
    <citation type="submission" date="2018-06" db="EMBL/GenBank/DDBJ databases">
        <title>Genomic Encyclopedia of Type Strains, Phase III (KMG-III): the genomes of soil and plant-associated and newly described type strains.</title>
        <authorList>
            <person name="Whitman W."/>
        </authorList>
    </citation>
    <scope>NUCLEOTIDE SEQUENCE [LARGE SCALE GENOMIC DNA]</scope>
    <source>
        <strain evidence="2 3">JA737</strain>
    </source>
</reference>
<sequence length="197" mass="20458">MTEPSPTGFAAAFPPRRGRTHEVQGPGAQVFAAVLAGVLDAPVLWVRPPRGLDPLHPPGLARFCDPSALLFAAAPNPTEVLAVAEEALRSGAVAAVIFEVTKPLTLTAGRRLQLAAEAGQSLGLALISEGLGSPAAETRWHCAPLLSPEDSTLWRWSLTKNKSGTIDSWDLRWDDETHRIAVVAASGGGPGPAGAPG</sequence>
<evidence type="ECO:0000313" key="3">
    <source>
        <dbReference type="Proteomes" id="UP000247727"/>
    </source>
</evidence>
<evidence type="ECO:0000313" key="2">
    <source>
        <dbReference type="EMBL" id="PYF08105.1"/>
    </source>
</evidence>
<keyword evidence="3" id="KW-1185">Reference proteome</keyword>
<protein>
    <submittedName>
        <fullName evidence="2">Protein ImuA</fullName>
    </submittedName>
</protein>